<evidence type="ECO:0000256" key="3">
    <source>
        <dbReference type="ARBA" id="ARBA00022801"/>
    </source>
</evidence>
<protein>
    <recommendedName>
        <fullName evidence="4">PPPDE domain-containing protein</fullName>
    </recommendedName>
</protein>
<dbReference type="PANTHER" id="PTHR12378">
    <property type="entry name" value="DESUMOYLATING ISOPEPTIDASE"/>
    <property type="match status" value="1"/>
</dbReference>
<evidence type="ECO:0000259" key="4">
    <source>
        <dbReference type="PROSITE" id="PS51858"/>
    </source>
</evidence>
<dbReference type="PROSITE" id="PS51858">
    <property type="entry name" value="PPPDE"/>
    <property type="match status" value="1"/>
</dbReference>
<reference evidence="5 6" key="1">
    <citation type="journal article" date="2012" name="Fungal Genet. Biol.">
        <title>The genome of the xerotolerant mold Wallemia sebi reveals adaptations to osmotic stress and suggests cryptic sexual reproduction.</title>
        <authorList>
            <person name="Padamsee M."/>
            <person name="Kumar T.K.A."/>
            <person name="Riley R."/>
            <person name="Binder M."/>
            <person name="Boyd A."/>
            <person name="Calvo A.M."/>
            <person name="Furukawa K."/>
            <person name="Hesse C."/>
            <person name="Hohmann S."/>
            <person name="James T.Y."/>
            <person name="LaButti K."/>
            <person name="Lapidus A."/>
            <person name="Lindquist E."/>
            <person name="Lucas S."/>
            <person name="Miller K."/>
            <person name="Shantappa S."/>
            <person name="Grigoriev I.V."/>
            <person name="Hibbett D.S."/>
            <person name="McLaughlin D.J."/>
            <person name="Spatafora J.W."/>
            <person name="Aime M.C."/>
        </authorList>
    </citation>
    <scope>NUCLEOTIDE SEQUENCE [LARGE SCALE GENOMIC DNA]</scope>
    <source>
        <strain evidence="6">ATCC MYA-4683 / CBS 633.66</strain>
    </source>
</reference>
<keyword evidence="6" id="KW-1185">Reference proteome</keyword>
<dbReference type="EMBL" id="JH668235">
    <property type="protein sequence ID" value="EIM21057.1"/>
    <property type="molecule type" value="Genomic_DNA"/>
</dbReference>
<dbReference type="GO" id="GO:0006508">
    <property type="term" value="P:proteolysis"/>
    <property type="evidence" value="ECO:0007669"/>
    <property type="project" value="UniProtKB-KW"/>
</dbReference>
<feature type="domain" description="PPPDE" evidence="4">
    <location>
        <begin position="3"/>
        <end position="135"/>
    </location>
</feature>
<evidence type="ECO:0000313" key="6">
    <source>
        <dbReference type="Proteomes" id="UP000005242"/>
    </source>
</evidence>
<evidence type="ECO:0000313" key="5">
    <source>
        <dbReference type="EMBL" id="EIM21057.1"/>
    </source>
</evidence>
<dbReference type="OrthoDB" id="21221at2759"/>
<dbReference type="HOGENOM" id="CLU_1012672_0_0_1"/>
<dbReference type="GO" id="GO:0008233">
    <property type="term" value="F:peptidase activity"/>
    <property type="evidence" value="ECO:0007669"/>
    <property type="project" value="UniProtKB-KW"/>
</dbReference>
<dbReference type="GO" id="GO:0070646">
    <property type="term" value="P:protein modification by small protein removal"/>
    <property type="evidence" value="ECO:0007669"/>
    <property type="project" value="TreeGrafter"/>
</dbReference>
<dbReference type="Pfam" id="PF05903">
    <property type="entry name" value="Peptidase_C97"/>
    <property type="match status" value="1"/>
</dbReference>
<evidence type="ECO:0000256" key="2">
    <source>
        <dbReference type="ARBA" id="ARBA00022670"/>
    </source>
</evidence>
<dbReference type="eggNOG" id="KOG0324">
    <property type="taxonomic scope" value="Eukaryota"/>
</dbReference>
<dbReference type="KEGG" id="wse:WALSEDRAFT_60697"/>
<dbReference type="InParanoid" id="I4YAR5"/>
<evidence type="ECO:0000256" key="1">
    <source>
        <dbReference type="ARBA" id="ARBA00008140"/>
    </source>
</evidence>
<dbReference type="RefSeq" id="XP_006959042.1">
    <property type="nucleotide sequence ID" value="XM_006958980.1"/>
</dbReference>
<dbReference type="GeneID" id="18474106"/>
<accession>I4YAR5</accession>
<dbReference type="PANTHER" id="PTHR12378:SF7">
    <property type="entry name" value="DESUMOYLATING ISOPEPTIDASE 1"/>
    <property type="match status" value="1"/>
</dbReference>
<dbReference type="Gene3D" id="3.90.1720.30">
    <property type="entry name" value="PPPDE domains"/>
    <property type="match status" value="1"/>
</dbReference>
<name>I4YAR5_WALMC</name>
<keyword evidence="2" id="KW-0645">Protease</keyword>
<gene>
    <name evidence="5" type="ORF">WALSEDRAFT_60697</name>
</gene>
<dbReference type="OMA" id="ISSNYTM"/>
<dbReference type="SMART" id="SM01179">
    <property type="entry name" value="DUF862"/>
    <property type="match status" value="1"/>
</dbReference>
<keyword evidence="3" id="KW-0378">Hydrolase</keyword>
<comment type="similarity">
    <text evidence="1">Belongs to the DeSI family.</text>
</comment>
<dbReference type="InterPro" id="IPR008580">
    <property type="entry name" value="PPPDE_dom"/>
</dbReference>
<organism evidence="5 6">
    <name type="scientific">Wallemia mellicola (strain ATCC MYA-4683 / CBS 633.66)</name>
    <name type="common">Wallemia sebi (CBS 633.66)</name>
    <dbReference type="NCBI Taxonomy" id="671144"/>
    <lineage>
        <taxon>Eukaryota</taxon>
        <taxon>Fungi</taxon>
        <taxon>Dikarya</taxon>
        <taxon>Basidiomycota</taxon>
        <taxon>Wallemiomycotina</taxon>
        <taxon>Wallemiomycetes</taxon>
        <taxon>Wallemiales</taxon>
        <taxon>Wallemiaceae</taxon>
        <taxon>Wallemia</taxon>
    </lineage>
</organism>
<dbReference type="STRING" id="671144.I4YAR5"/>
<dbReference type="Proteomes" id="UP000005242">
    <property type="component" value="Unassembled WGS sequence"/>
</dbReference>
<dbReference type="InterPro" id="IPR042266">
    <property type="entry name" value="PPPDE_sf"/>
</dbReference>
<sequence>MPSKVELGIYEVNSKYIEDLSSNGIPHTTIIVFNREFEFSSQGLTSIIPAGTSFKGLPNKVINMGVTEIDEETFKDYLEGLRNDFHASRFNKYSYNGNKFSEKTLEFLNGSPFPAFLKQIQLDPLGVGFNVNMNQPTQNVIYNPTNLGVSSYNSVNNLPPYPTINIISLDMLRSVITTNYKSILMTVSPYTTYSSNELELSKAFYELSIERGQPGRNVGFMRLDLKLNKDIAQMLGLNDLTPTSFVVFKNGAVLNIWQDNNVLNTMNALKDFLNN</sequence>
<proteinExistence type="inferred from homology"/>
<dbReference type="AlphaFoldDB" id="I4YAR5"/>